<comment type="subcellular location">
    <subcellularLocation>
        <location evidence="1">Nucleus</location>
    </subcellularLocation>
</comment>
<dbReference type="SUPFAM" id="SSF57667">
    <property type="entry name" value="beta-beta-alpha zinc fingers"/>
    <property type="match status" value="2"/>
</dbReference>
<evidence type="ECO:0000256" key="6">
    <source>
        <dbReference type="ARBA" id="ARBA00023242"/>
    </source>
</evidence>
<dbReference type="OMA" id="QEQVTVC"/>
<feature type="region of interest" description="Disordered" evidence="8">
    <location>
        <begin position="204"/>
        <end position="255"/>
    </location>
</feature>
<dbReference type="Pfam" id="PF00096">
    <property type="entry name" value="zf-C2H2"/>
    <property type="match status" value="1"/>
</dbReference>
<evidence type="ECO:0000313" key="11">
    <source>
        <dbReference type="Proteomes" id="UP000670092"/>
    </source>
</evidence>
<dbReference type="OrthoDB" id="3214149at2759"/>
<dbReference type="PROSITE" id="PS50157">
    <property type="entry name" value="ZINC_FINGER_C2H2_2"/>
    <property type="match status" value="2"/>
</dbReference>
<evidence type="ECO:0000259" key="9">
    <source>
        <dbReference type="PROSITE" id="PS50157"/>
    </source>
</evidence>
<evidence type="ECO:0000256" key="8">
    <source>
        <dbReference type="SAM" id="MobiDB-lite"/>
    </source>
</evidence>
<dbReference type="InterPro" id="IPR056436">
    <property type="entry name" value="Znf-C2H2_ZIC1-5/GLI1-3-like"/>
</dbReference>
<evidence type="ECO:0000256" key="4">
    <source>
        <dbReference type="ARBA" id="ARBA00022771"/>
    </source>
</evidence>
<keyword evidence="2" id="KW-0479">Metal-binding</keyword>
<gene>
    <name evidence="10" type="ORF">I7I52_10118</name>
</gene>
<name>A0A8H7YZ05_AJECA</name>
<feature type="compositionally biased region" description="Low complexity" evidence="8">
    <location>
        <begin position="206"/>
        <end position="223"/>
    </location>
</feature>
<dbReference type="SMART" id="SM00355">
    <property type="entry name" value="ZnF_C2H2"/>
    <property type="match status" value="3"/>
</dbReference>
<dbReference type="InterPro" id="IPR036236">
    <property type="entry name" value="Znf_C2H2_sf"/>
</dbReference>
<evidence type="ECO:0000313" key="10">
    <source>
        <dbReference type="EMBL" id="KAG5299711.1"/>
    </source>
</evidence>
<dbReference type="GO" id="GO:0000981">
    <property type="term" value="F:DNA-binding transcription factor activity, RNA polymerase II-specific"/>
    <property type="evidence" value="ECO:0007669"/>
    <property type="project" value="TreeGrafter"/>
</dbReference>
<dbReference type="VEuPathDB" id="FungiDB:I7I52_10118"/>
<feature type="compositionally biased region" description="Low complexity" evidence="8">
    <location>
        <begin position="67"/>
        <end position="76"/>
    </location>
</feature>
<dbReference type="GO" id="GO:0000978">
    <property type="term" value="F:RNA polymerase II cis-regulatory region sequence-specific DNA binding"/>
    <property type="evidence" value="ECO:0007669"/>
    <property type="project" value="TreeGrafter"/>
</dbReference>
<evidence type="ECO:0000256" key="3">
    <source>
        <dbReference type="ARBA" id="ARBA00022737"/>
    </source>
</evidence>
<proteinExistence type="predicted"/>
<reference evidence="10 11" key="1">
    <citation type="submission" date="2021-01" db="EMBL/GenBank/DDBJ databases">
        <title>Chromosome-level genome assembly of a human fungal pathogen reveals clustering of transcriptionally co-regulated genes.</title>
        <authorList>
            <person name="Voorhies M."/>
            <person name="Cohen S."/>
            <person name="Shea T.P."/>
            <person name="Petrus S."/>
            <person name="Munoz J.F."/>
            <person name="Poplawski S."/>
            <person name="Goldman W.E."/>
            <person name="Michael T."/>
            <person name="Cuomo C.A."/>
            <person name="Sil A."/>
            <person name="Beyhan S."/>
        </authorList>
    </citation>
    <scope>NUCLEOTIDE SEQUENCE [LARGE SCALE GENOMIC DNA]</scope>
    <source>
        <strain evidence="10 11">G184AR</strain>
    </source>
</reference>
<dbReference type="Gene3D" id="3.30.160.60">
    <property type="entry name" value="Classic Zinc Finger"/>
    <property type="match status" value="3"/>
</dbReference>
<sequence length="379" mass="41589">MADSPGSPLSSLASEEFAEDMKFDDHPHSPVSTPQMPPSKRRRTGISSWDRHTPISSVHEDIPPASPSTSISSDSSGELPNSPLTLALIGGGVEDDYSGQGKDQVTVCQWEGCDANDLGNMDALVKHIHEDHIGSRQKKYLCEWSDCARKGQTHASGYALRAHVRSHTKEKPFYCTLPECDRSFTRSDALTKHMRTVHETDTLRPTDTTAKGASGTATGATRTPRIKLKLTQPAKDGNISNDGDKSDITKDSDQTTTPYLSAELGFDEHELSLPPEQLCHLLRRQLHWADHEAAQLKHDWEIIEPMRKESWSNKELIFEDVIHAELRVSKSAISAEDLAIPPGTNGALPMNEASLSVIASKGPQVSRSNEPPGSHRLDI</sequence>
<feature type="compositionally biased region" description="Basic and acidic residues" evidence="8">
    <location>
        <begin position="19"/>
        <end position="28"/>
    </location>
</feature>
<keyword evidence="3" id="KW-0677">Repeat</keyword>
<organism evidence="10 11">
    <name type="scientific">Ajellomyces capsulatus</name>
    <name type="common">Darling's disease fungus</name>
    <name type="synonym">Histoplasma capsulatum</name>
    <dbReference type="NCBI Taxonomy" id="5037"/>
    <lineage>
        <taxon>Eukaryota</taxon>
        <taxon>Fungi</taxon>
        <taxon>Dikarya</taxon>
        <taxon>Ascomycota</taxon>
        <taxon>Pezizomycotina</taxon>
        <taxon>Eurotiomycetes</taxon>
        <taxon>Eurotiomycetidae</taxon>
        <taxon>Onygenales</taxon>
        <taxon>Ajellomycetaceae</taxon>
        <taxon>Histoplasma</taxon>
    </lineage>
</organism>
<evidence type="ECO:0000256" key="5">
    <source>
        <dbReference type="ARBA" id="ARBA00022833"/>
    </source>
</evidence>
<evidence type="ECO:0000256" key="7">
    <source>
        <dbReference type="PROSITE-ProRule" id="PRU00042"/>
    </source>
</evidence>
<keyword evidence="6" id="KW-0539">Nucleus</keyword>
<feature type="compositionally biased region" description="Basic and acidic residues" evidence="8">
    <location>
        <begin position="242"/>
        <end position="253"/>
    </location>
</feature>
<dbReference type="AlphaFoldDB" id="A0A8H7YZ05"/>
<dbReference type="InterPro" id="IPR013087">
    <property type="entry name" value="Znf_C2H2_type"/>
</dbReference>
<dbReference type="Proteomes" id="UP000670092">
    <property type="component" value="Unassembled WGS sequence"/>
</dbReference>
<dbReference type="FunFam" id="3.30.160.60:FF:000201">
    <property type="entry name" value="C2H2 finger domain protein (Gli3)"/>
    <property type="match status" value="1"/>
</dbReference>
<dbReference type="InterPro" id="IPR043359">
    <property type="entry name" value="GLI-like"/>
</dbReference>
<dbReference type="PROSITE" id="PS00028">
    <property type="entry name" value="ZINC_FINGER_C2H2_1"/>
    <property type="match status" value="1"/>
</dbReference>
<keyword evidence="5" id="KW-0862">Zinc</keyword>
<comment type="caution">
    <text evidence="10">The sequence shown here is derived from an EMBL/GenBank/DDBJ whole genome shotgun (WGS) entry which is preliminary data.</text>
</comment>
<feature type="domain" description="C2H2-type" evidence="9">
    <location>
        <begin position="173"/>
        <end position="203"/>
    </location>
</feature>
<keyword evidence="4 7" id="KW-0863">Zinc-finger</keyword>
<evidence type="ECO:0000256" key="2">
    <source>
        <dbReference type="ARBA" id="ARBA00022723"/>
    </source>
</evidence>
<dbReference type="Pfam" id="PF23561">
    <property type="entry name" value="zf-C2H2_15"/>
    <property type="match status" value="1"/>
</dbReference>
<dbReference type="GO" id="GO:0008270">
    <property type="term" value="F:zinc ion binding"/>
    <property type="evidence" value="ECO:0007669"/>
    <property type="project" value="UniProtKB-KW"/>
</dbReference>
<evidence type="ECO:0000256" key="1">
    <source>
        <dbReference type="ARBA" id="ARBA00004123"/>
    </source>
</evidence>
<feature type="compositionally biased region" description="Basic and acidic residues" evidence="8">
    <location>
        <begin position="49"/>
        <end position="62"/>
    </location>
</feature>
<dbReference type="EMBL" id="JAEVHI010000002">
    <property type="protein sequence ID" value="KAG5299711.1"/>
    <property type="molecule type" value="Genomic_DNA"/>
</dbReference>
<dbReference type="PANTHER" id="PTHR45718:SF4">
    <property type="entry name" value="TRANSCRIPTIONAL ACTIVATOR CUBITUS INTERRUPTUS"/>
    <property type="match status" value="1"/>
</dbReference>
<dbReference type="PANTHER" id="PTHR45718">
    <property type="entry name" value="TRANSCRIPTIONAL ACTIVATOR CUBITUS INTERRUPTUS"/>
    <property type="match status" value="1"/>
</dbReference>
<feature type="domain" description="C2H2-type" evidence="9">
    <location>
        <begin position="140"/>
        <end position="172"/>
    </location>
</feature>
<feature type="region of interest" description="Disordered" evidence="8">
    <location>
        <begin position="359"/>
        <end position="379"/>
    </location>
</feature>
<feature type="region of interest" description="Disordered" evidence="8">
    <location>
        <begin position="1"/>
        <end position="85"/>
    </location>
</feature>
<protein>
    <submittedName>
        <fullName evidence="10">Zinc finger protein</fullName>
    </submittedName>
</protein>
<dbReference type="FunFam" id="3.30.160.60:FF:000031">
    <property type="entry name" value="GLI family zinc finger 3"/>
    <property type="match status" value="1"/>
</dbReference>
<dbReference type="GO" id="GO:0005634">
    <property type="term" value="C:nucleus"/>
    <property type="evidence" value="ECO:0007669"/>
    <property type="project" value="UniProtKB-SubCell"/>
</dbReference>
<accession>A0A8H7YZ05</accession>